<gene>
    <name evidence="1" type="ORF">PXEA_LOCUS6423</name>
</gene>
<dbReference type="AlphaFoldDB" id="A0A3S5A246"/>
<proteinExistence type="predicted"/>
<dbReference type="EMBL" id="CAAALY010016440">
    <property type="protein sequence ID" value="VEL12983.1"/>
    <property type="molecule type" value="Genomic_DNA"/>
</dbReference>
<keyword evidence="2" id="KW-1185">Reference proteome</keyword>
<dbReference type="Proteomes" id="UP000784294">
    <property type="component" value="Unassembled WGS sequence"/>
</dbReference>
<evidence type="ECO:0000313" key="2">
    <source>
        <dbReference type="Proteomes" id="UP000784294"/>
    </source>
</evidence>
<name>A0A3S5A246_9PLAT</name>
<sequence length="238" mass="26910">MKSPFVGPHRRFDHLEDHNARIRIFECNLLTIHRSFLSYLAADLSSWWIPSAEEMRALSRQAQRVAALQIPFEPLLISQDLGSLIWNPAPEANYCSSFQRQLSLLRWELSALEKPKNDYVYEKYHAQLSGRPQDHICLYRLDDHIQLHPGPVISSAGLIGRFSVTSFRPLGLLNLASLDPIEVADSGDGLVHSVYRVTGVAIPTAFTIHFTTFEVLRSRAKQHNASIPDAPTYLLPLT</sequence>
<comment type="caution">
    <text evidence="1">The sequence shown here is derived from an EMBL/GenBank/DDBJ whole genome shotgun (WGS) entry which is preliminary data.</text>
</comment>
<dbReference type="OrthoDB" id="5870821at2759"/>
<evidence type="ECO:0000313" key="1">
    <source>
        <dbReference type="EMBL" id="VEL12983.1"/>
    </source>
</evidence>
<organism evidence="1 2">
    <name type="scientific">Protopolystoma xenopodis</name>
    <dbReference type="NCBI Taxonomy" id="117903"/>
    <lineage>
        <taxon>Eukaryota</taxon>
        <taxon>Metazoa</taxon>
        <taxon>Spiralia</taxon>
        <taxon>Lophotrochozoa</taxon>
        <taxon>Platyhelminthes</taxon>
        <taxon>Monogenea</taxon>
        <taxon>Polyopisthocotylea</taxon>
        <taxon>Polystomatidea</taxon>
        <taxon>Polystomatidae</taxon>
        <taxon>Protopolystoma</taxon>
    </lineage>
</organism>
<accession>A0A3S5A246</accession>
<protein>
    <submittedName>
        <fullName evidence="1">Uncharacterized protein</fullName>
    </submittedName>
</protein>
<reference evidence="1" key="1">
    <citation type="submission" date="2018-11" db="EMBL/GenBank/DDBJ databases">
        <authorList>
            <consortium name="Pathogen Informatics"/>
        </authorList>
    </citation>
    <scope>NUCLEOTIDE SEQUENCE</scope>
</reference>